<dbReference type="EMBL" id="CP037899">
    <property type="protein sequence ID" value="QDQ42834.1"/>
    <property type="molecule type" value="Genomic_DNA"/>
</dbReference>
<reference evidence="2 4" key="1">
    <citation type="submission" date="2014-08" db="EMBL/GenBank/DDBJ databases">
        <title>Methylacidiphilum kamchatkense strain Kam1 draft genome sequence.</title>
        <authorList>
            <person name="Birkeland N.-K."/>
            <person name="Erikstad H.A."/>
        </authorList>
    </citation>
    <scope>NUCLEOTIDE SEQUENCE [LARGE SCALE GENOMIC DNA]</scope>
    <source>
        <strain evidence="2 4">Kam1</strain>
    </source>
</reference>
<dbReference type="InterPro" id="IPR007485">
    <property type="entry name" value="LPS_assembly_LptE"/>
</dbReference>
<dbReference type="Pfam" id="PF04390">
    <property type="entry name" value="LptE"/>
    <property type="match status" value="1"/>
</dbReference>
<reference evidence="5" key="3">
    <citation type="submission" date="2019-03" db="EMBL/GenBank/DDBJ databases">
        <title>Complete genome of Methylacidiphilum kamchatkense Kam1.</title>
        <authorList>
            <person name="Kruse T."/>
            <person name="Murarilal Ratnadevi C."/>
            <person name="Erikstad H.-A."/>
            <person name="Birkeland N.-K."/>
        </authorList>
    </citation>
    <scope>NUCLEOTIDE SEQUENCE [LARGE SCALE GENOMIC DNA]</scope>
    <source>
        <strain evidence="5">kam1</strain>
    </source>
</reference>
<evidence type="ECO:0000313" key="5">
    <source>
        <dbReference type="Proteomes" id="UP000315925"/>
    </source>
</evidence>
<dbReference type="STRING" id="1202785.A946_00275"/>
<dbReference type="RefSeq" id="WP_039720502.1">
    <property type="nucleotide sequence ID" value="NZ_CP037899.1"/>
</dbReference>
<dbReference type="AlphaFoldDB" id="A0A0C1V641"/>
<reference evidence="3" key="2">
    <citation type="journal article" date="2019" name="BMC Genomics">
        <title>Complete genome sequence analysis of the thermoacidophilic verrucomicrobial methanotroph 'Candidatus Methylacidiphilum kamchatkense' strain Kam1 and comparison with its closest relatives.</title>
        <authorList>
            <person name="Kruse T."/>
            <person name="Ratnadevi C.M."/>
            <person name="Erikstad H.A."/>
            <person name="Birkeland N.K."/>
        </authorList>
    </citation>
    <scope>NUCLEOTIDE SEQUENCE</scope>
    <source>
        <strain evidence="3">Kam1</strain>
    </source>
</reference>
<keyword evidence="1" id="KW-0812">Transmembrane</keyword>
<keyword evidence="4" id="KW-1185">Reference proteome</keyword>
<sequence length="177" mass="19517">MTHRSATFWLWIVGFFFCMGVVGCSGGYRLGSIGGPAIQGIKTIYVPTVKNKTVIPGLQSMVTNEIIRAIDNDGTMQTSRNVDADAELDVTILDFNRVILRPEILDPFTTAEYKLIITASVTLINRKLGRATIKGAQVSGSSYYFTQTNMPEAQRQDLPLVAEDLANRIVNLLTEGW</sequence>
<gene>
    <name evidence="2" type="ORF">A946_00275</name>
    <name evidence="3" type="ORF">kam1_1619</name>
</gene>
<dbReference type="OrthoDB" id="190483at2"/>
<proteinExistence type="predicted"/>
<accession>A0A0C1V641</accession>
<dbReference type="KEGG" id="mkc:kam1_1619"/>
<protein>
    <submittedName>
        <fullName evidence="3">Lipopolysaccharide assembly protein</fullName>
    </submittedName>
</protein>
<evidence type="ECO:0000256" key="1">
    <source>
        <dbReference type="SAM" id="Phobius"/>
    </source>
</evidence>
<organism evidence="3 5">
    <name type="scientific">Methylacidiphilum kamchatkense Kam1</name>
    <dbReference type="NCBI Taxonomy" id="1202785"/>
    <lineage>
        <taxon>Bacteria</taxon>
        <taxon>Pseudomonadati</taxon>
        <taxon>Verrucomicrobiota</taxon>
        <taxon>Methylacidiphilae</taxon>
        <taxon>Methylacidiphilales</taxon>
        <taxon>Methylacidiphilaceae</taxon>
        <taxon>Methylacidiphilum (ex Ratnadevi et al. 2023)</taxon>
    </lineage>
</organism>
<keyword evidence="1" id="KW-0472">Membrane</keyword>
<evidence type="ECO:0000313" key="3">
    <source>
        <dbReference type="EMBL" id="QDQ42834.1"/>
    </source>
</evidence>
<dbReference type="Proteomes" id="UP000031594">
    <property type="component" value="Unassembled WGS sequence"/>
</dbReference>
<feature type="transmembrane region" description="Helical" evidence="1">
    <location>
        <begin position="6"/>
        <end position="28"/>
    </location>
</feature>
<evidence type="ECO:0000313" key="4">
    <source>
        <dbReference type="Proteomes" id="UP000031594"/>
    </source>
</evidence>
<dbReference type="GO" id="GO:0019867">
    <property type="term" value="C:outer membrane"/>
    <property type="evidence" value="ECO:0007669"/>
    <property type="project" value="InterPro"/>
</dbReference>
<dbReference type="EMBL" id="JQNX01000001">
    <property type="protein sequence ID" value="KIE59205.1"/>
    <property type="molecule type" value="Genomic_DNA"/>
</dbReference>
<dbReference type="GO" id="GO:0043165">
    <property type="term" value="P:Gram-negative-bacterium-type cell outer membrane assembly"/>
    <property type="evidence" value="ECO:0007669"/>
    <property type="project" value="InterPro"/>
</dbReference>
<keyword evidence="1" id="KW-1133">Transmembrane helix</keyword>
<evidence type="ECO:0000313" key="2">
    <source>
        <dbReference type="EMBL" id="KIE59205.1"/>
    </source>
</evidence>
<name>A0A0C1V641_9BACT</name>
<dbReference type="Proteomes" id="UP000315925">
    <property type="component" value="Chromosome"/>
</dbReference>
<dbReference type="PROSITE" id="PS51257">
    <property type="entry name" value="PROKAR_LIPOPROTEIN"/>
    <property type="match status" value="1"/>
</dbReference>